<dbReference type="PANTHER" id="PTHR33908">
    <property type="entry name" value="MANNOSYLTRANSFERASE YKCB-RELATED"/>
    <property type="match status" value="1"/>
</dbReference>
<evidence type="ECO:0000256" key="4">
    <source>
        <dbReference type="ARBA" id="ARBA00022679"/>
    </source>
</evidence>
<feature type="transmembrane region" description="Helical" evidence="8">
    <location>
        <begin position="115"/>
        <end position="131"/>
    </location>
</feature>
<feature type="transmembrane region" description="Helical" evidence="8">
    <location>
        <begin position="393"/>
        <end position="410"/>
    </location>
</feature>
<proteinExistence type="predicted"/>
<accession>A0A1G1V8U5</accession>
<evidence type="ECO:0000256" key="3">
    <source>
        <dbReference type="ARBA" id="ARBA00022676"/>
    </source>
</evidence>
<dbReference type="GO" id="GO:0005886">
    <property type="term" value="C:plasma membrane"/>
    <property type="evidence" value="ECO:0007669"/>
    <property type="project" value="UniProtKB-SubCell"/>
</dbReference>
<dbReference type="STRING" id="1797516.A3D26_01595"/>
<comment type="subcellular location">
    <subcellularLocation>
        <location evidence="1">Cell membrane</location>
        <topology evidence="1">Multi-pass membrane protein</topology>
    </subcellularLocation>
</comment>
<dbReference type="Pfam" id="PF13231">
    <property type="entry name" value="PMT_2"/>
    <property type="match status" value="1"/>
</dbReference>
<feature type="domain" description="Glycosyltransferase RgtA/B/C/D-like" evidence="9">
    <location>
        <begin position="67"/>
        <end position="220"/>
    </location>
</feature>
<reference evidence="10 11" key="1">
    <citation type="journal article" date="2016" name="Nat. Commun.">
        <title>Thousands of microbial genomes shed light on interconnected biogeochemical processes in an aquifer system.</title>
        <authorList>
            <person name="Anantharaman K."/>
            <person name="Brown C.T."/>
            <person name="Hug L.A."/>
            <person name="Sharon I."/>
            <person name="Castelle C.J."/>
            <person name="Probst A.J."/>
            <person name="Thomas B.C."/>
            <person name="Singh A."/>
            <person name="Wilkins M.J."/>
            <person name="Karaoz U."/>
            <person name="Brodie E.L."/>
            <person name="Williams K.H."/>
            <person name="Hubbard S.S."/>
            <person name="Banfield J.F."/>
        </authorList>
    </citation>
    <scope>NUCLEOTIDE SEQUENCE [LARGE SCALE GENOMIC DNA]</scope>
</reference>
<dbReference type="EMBL" id="MHBZ01000011">
    <property type="protein sequence ID" value="OGY11783.1"/>
    <property type="molecule type" value="Genomic_DNA"/>
</dbReference>
<evidence type="ECO:0000256" key="2">
    <source>
        <dbReference type="ARBA" id="ARBA00022475"/>
    </source>
</evidence>
<evidence type="ECO:0000313" key="11">
    <source>
        <dbReference type="Proteomes" id="UP000178319"/>
    </source>
</evidence>
<evidence type="ECO:0000256" key="8">
    <source>
        <dbReference type="SAM" id="Phobius"/>
    </source>
</evidence>
<dbReference type="InterPro" id="IPR050297">
    <property type="entry name" value="LipidA_mod_glycosyltrf_83"/>
</dbReference>
<keyword evidence="7 8" id="KW-0472">Membrane</keyword>
<evidence type="ECO:0000256" key="7">
    <source>
        <dbReference type="ARBA" id="ARBA00023136"/>
    </source>
</evidence>
<organism evidence="10 11">
    <name type="scientific">Candidatus Blackburnbacteria bacterium RIFCSPHIGHO2_02_FULL_44_20</name>
    <dbReference type="NCBI Taxonomy" id="1797516"/>
    <lineage>
        <taxon>Bacteria</taxon>
        <taxon>Candidatus Blackburniibacteriota</taxon>
    </lineage>
</organism>
<dbReference type="GO" id="GO:0016763">
    <property type="term" value="F:pentosyltransferase activity"/>
    <property type="evidence" value="ECO:0007669"/>
    <property type="project" value="TreeGrafter"/>
</dbReference>
<evidence type="ECO:0000259" key="9">
    <source>
        <dbReference type="Pfam" id="PF13231"/>
    </source>
</evidence>
<feature type="transmembrane region" description="Helical" evidence="8">
    <location>
        <begin position="362"/>
        <end position="381"/>
    </location>
</feature>
<sequence>MPKPAIILLIVLAFLLRAVALSSYPTGFTPDEASFGYDAYSLLKTGRDQWGETLPLTLRSFGDFKLPLYAYLTIPSIAIFGLNELATRLPNAIFGTLAVLATYLLSQELFKNKKLSFLAALLLAISPWHIALSRGAFEANLTTFFLPFGVWAFLKGKNNPWWLVVSAFCFGLNLFTYHSARLITPLIVLLLVYGKYGPTRQTIWKHKSAVIIFSIFFVVAAYTMFFGAGARGADIAIFNPTDKWASVADRRYEAVLAGLPDFFARLFSNKLMYVVKTFLANYSSYLSPQFLFTQGAGEWTYGMIPGRGVLYLIESLFVLISALYVARGRATKGLLFIFLWILLSPIPGSLTKGPGHAGNRIAVMMPALQIFSAYGAILLMELIGDWKKKTKKFLLPLVITLSLLSLTFFLEDYIFHAPKHAASSMLYGRREAIKFASSQEDRYSTILVSRSLSEPHIYVAFYKQWNPKDYQTASVDWLRYEKEKLSFLDQLGTYSLGKYLFQNISFSDDKNQKHTLLIGKPGELPRDANIIKKIDLPDNSPAIYVVDPSTTQTSIK</sequence>
<feature type="transmembrane region" description="Helical" evidence="8">
    <location>
        <begin position="210"/>
        <end position="230"/>
    </location>
</feature>
<keyword evidence="3" id="KW-0328">Glycosyltransferase</keyword>
<feature type="transmembrane region" description="Helical" evidence="8">
    <location>
        <begin position="137"/>
        <end position="154"/>
    </location>
</feature>
<gene>
    <name evidence="10" type="ORF">A3D26_01595</name>
</gene>
<feature type="transmembrane region" description="Helical" evidence="8">
    <location>
        <begin position="333"/>
        <end position="350"/>
    </location>
</feature>
<keyword evidence="2" id="KW-1003">Cell membrane</keyword>
<evidence type="ECO:0000256" key="5">
    <source>
        <dbReference type="ARBA" id="ARBA00022692"/>
    </source>
</evidence>
<dbReference type="AlphaFoldDB" id="A0A1G1V8U5"/>
<evidence type="ECO:0000313" key="10">
    <source>
        <dbReference type="EMBL" id="OGY11783.1"/>
    </source>
</evidence>
<keyword evidence="6 8" id="KW-1133">Transmembrane helix</keyword>
<dbReference type="Proteomes" id="UP000178319">
    <property type="component" value="Unassembled WGS sequence"/>
</dbReference>
<dbReference type="InterPro" id="IPR038731">
    <property type="entry name" value="RgtA/B/C-like"/>
</dbReference>
<name>A0A1G1V8U5_9BACT</name>
<feature type="transmembrane region" description="Helical" evidence="8">
    <location>
        <begin position="89"/>
        <end position="106"/>
    </location>
</feature>
<keyword evidence="5 8" id="KW-0812">Transmembrane</keyword>
<dbReference type="PANTHER" id="PTHR33908:SF11">
    <property type="entry name" value="MEMBRANE PROTEIN"/>
    <property type="match status" value="1"/>
</dbReference>
<feature type="transmembrane region" description="Helical" evidence="8">
    <location>
        <begin position="182"/>
        <end position="198"/>
    </location>
</feature>
<dbReference type="GO" id="GO:0009103">
    <property type="term" value="P:lipopolysaccharide biosynthetic process"/>
    <property type="evidence" value="ECO:0007669"/>
    <property type="project" value="UniProtKB-ARBA"/>
</dbReference>
<feature type="transmembrane region" description="Helical" evidence="8">
    <location>
        <begin position="308"/>
        <end position="326"/>
    </location>
</feature>
<protein>
    <recommendedName>
        <fullName evidence="9">Glycosyltransferase RgtA/B/C/D-like domain-containing protein</fullName>
    </recommendedName>
</protein>
<comment type="caution">
    <text evidence="10">The sequence shown here is derived from an EMBL/GenBank/DDBJ whole genome shotgun (WGS) entry which is preliminary data.</text>
</comment>
<keyword evidence="4" id="KW-0808">Transferase</keyword>
<evidence type="ECO:0000256" key="6">
    <source>
        <dbReference type="ARBA" id="ARBA00022989"/>
    </source>
</evidence>
<evidence type="ECO:0000256" key="1">
    <source>
        <dbReference type="ARBA" id="ARBA00004651"/>
    </source>
</evidence>